<dbReference type="HOGENOM" id="CLU_366013_0_0_1"/>
<dbReference type="GO" id="GO:0008270">
    <property type="term" value="F:zinc ion binding"/>
    <property type="evidence" value="ECO:0007669"/>
    <property type="project" value="UniProtKB-KW"/>
</dbReference>
<proteinExistence type="predicted"/>
<evidence type="ECO:0000259" key="3">
    <source>
        <dbReference type="PROSITE" id="PS50103"/>
    </source>
</evidence>
<dbReference type="SMART" id="SM00356">
    <property type="entry name" value="ZnF_C3H1"/>
    <property type="match status" value="1"/>
</dbReference>
<sequence length="762" mass="84580">MSKQTTNVTQERRVKTLQPLLREDPGLCSFLGISEGHVAPPPVTPKRRVVECTHWLRGSCNYGQNCWFKHTPGLRGRDDPKRSQGRTLSKVAPKTLVSQSASPNESPSDSPGKTAATPDSSNSSAGETENKENEVPLRRAGKKPATACVELKSGGSANDADVSEARPILIQWLRKGQNAHRFSPPEMKEFLEETLNIFYDASVEVKYEAAISGLLSHPILAGLSAVIRSDWQLPNLAGTTVHQVREKVILALFPTFNILKEFTRKLLTNLHFLSDTGDHASFQTAVSLSTSVFKSVLLVLNKNAYDNCDTKEIAVRLLFLIPRLTVSDEKDREVLRRDAKELARYFQVADEIRFRYTGDLKIHLSKAFFMARCPAGKLEACSFGAQWCCFQHEDEYLATARERISNMAAAANSDREKNAMSLMLTAGSMRELRDRKVIERCINEGTDIPISFREHYMPLIEQLRDAKLQKQRSKLEITPKEEKEDVPVHDKIQDTNHELIQIDDHCVSRLSSLPSERTHAKPQHDFGGMEDLKFPIANAPLAQSSNEENILGGLLYSVASSSDILDVEEPEVRLISLTPHATGTSTTYQTDELGLAEEFEGSDTNESLFDLDGLIIPIATSTPEEDPSAFLIDLAFEDLPGHPTLQLPEASLTTIVGPARRESESDYEPSVLDELDDMPDLGPALEPQPPNPTHRRIIPIMGLDCGHFVRNIAVDEEGGMGYHKCAAKVVKQHPVCAHAVEVKCHFDIYRAGFACEICGARV</sequence>
<dbReference type="EMBL" id="AQGS01000153">
    <property type="protein sequence ID" value="EPS41781.1"/>
    <property type="molecule type" value="Genomic_DNA"/>
</dbReference>
<dbReference type="Proteomes" id="UP000015100">
    <property type="component" value="Unassembled WGS sequence"/>
</dbReference>
<feature type="domain" description="C3H1-type" evidence="3">
    <location>
        <begin position="46"/>
        <end position="73"/>
    </location>
</feature>
<keyword evidence="1" id="KW-0479">Metal-binding</keyword>
<feature type="compositionally biased region" description="Polar residues" evidence="2">
    <location>
        <begin position="96"/>
        <end position="127"/>
    </location>
</feature>
<feature type="compositionally biased region" description="Basic and acidic residues" evidence="2">
    <location>
        <begin position="128"/>
        <end position="137"/>
    </location>
</feature>
<reference evidence="5" key="2">
    <citation type="submission" date="2013-04" db="EMBL/GenBank/DDBJ databases">
        <title>Genomic mechanisms accounting for the adaptation to parasitism in nematode-trapping fungi.</title>
        <authorList>
            <person name="Ahren D.G."/>
        </authorList>
    </citation>
    <scope>NUCLEOTIDE SEQUENCE [LARGE SCALE GENOMIC DNA]</scope>
    <source>
        <strain evidence="5">CBS 200.50</strain>
    </source>
</reference>
<name>S8AL25_DACHA</name>
<protein>
    <recommendedName>
        <fullName evidence="3">C3H1-type domain-containing protein</fullName>
    </recommendedName>
</protein>
<dbReference type="PROSITE" id="PS50103">
    <property type="entry name" value="ZF_C3H1"/>
    <property type="match status" value="1"/>
</dbReference>
<accession>S8AL25</accession>
<keyword evidence="5" id="KW-1185">Reference proteome</keyword>
<keyword evidence="1" id="KW-0863">Zinc-finger</keyword>
<dbReference type="InterPro" id="IPR000571">
    <property type="entry name" value="Znf_CCCH"/>
</dbReference>
<dbReference type="OrthoDB" id="5429298at2759"/>
<evidence type="ECO:0000313" key="4">
    <source>
        <dbReference type="EMBL" id="EPS41781.1"/>
    </source>
</evidence>
<gene>
    <name evidence="4" type="ORF">H072_4256</name>
</gene>
<organism evidence="4 5">
    <name type="scientific">Dactylellina haptotyla (strain CBS 200.50)</name>
    <name type="common">Nematode-trapping fungus</name>
    <name type="synonym">Monacrosporium haptotylum</name>
    <dbReference type="NCBI Taxonomy" id="1284197"/>
    <lineage>
        <taxon>Eukaryota</taxon>
        <taxon>Fungi</taxon>
        <taxon>Dikarya</taxon>
        <taxon>Ascomycota</taxon>
        <taxon>Pezizomycotina</taxon>
        <taxon>Orbiliomycetes</taxon>
        <taxon>Orbiliales</taxon>
        <taxon>Orbiliaceae</taxon>
        <taxon>Dactylellina</taxon>
    </lineage>
</organism>
<evidence type="ECO:0000256" key="2">
    <source>
        <dbReference type="SAM" id="MobiDB-lite"/>
    </source>
</evidence>
<dbReference type="AlphaFoldDB" id="S8AL25"/>
<feature type="zinc finger region" description="C3H1-type" evidence="1">
    <location>
        <begin position="46"/>
        <end position="73"/>
    </location>
</feature>
<dbReference type="Gene3D" id="4.10.1000.10">
    <property type="entry name" value="Zinc finger, CCCH-type"/>
    <property type="match status" value="1"/>
</dbReference>
<feature type="region of interest" description="Disordered" evidence="2">
    <location>
        <begin position="71"/>
        <end position="144"/>
    </location>
</feature>
<evidence type="ECO:0000256" key="1">
    <source>
        <dbReference type="PROSITE-ProRule" id="PRU00723"/>
    </source>
</evidence>
<keyword evidence="1" id="KW-0862">Zinc</keyword>
<reference evidence="4 5" key="1">
    <citation type="journal article" date="2013" name="PLoS Genet.">
        <title>Genomic mechanisms accounting for the adaptation to parasitism in nematode-trapping fungi.</title>
        <authorList>
            <person name="Meerupati T."/>
            <person name="Andersson K.M."/>
            <person name="Friman E."/>
            <person name="Kumar D."/>
            <person name="Tunlid A."/>
            <person name="Ahren D."/>
        </authorList>
    </citation>
    <scope>NUCLEOTIDE SEQUENCE [LARGE SCALE GENOMIC DNA]</scope>
    <source>
        <strain evidence="4 5">CBS 200.50</strain>
    </source>
</reference>
<comment type="caution">
    <text evidence="4">The sequence shown here is derived from an EMBL/GenBank/DDBJ whole genome shotgun (WGS) entry which is preliminary data.</text>
</comment>
<evidence type="ECO:0000313" key="5">
    <source>
        <dbReference type="Proteomes" id="UP000015100"/>
    </source>
</evidence>